<dbReference type="OrthoDB" id="445007at2759"/>
<accession>A0A1B2J6J7</accession>
<keyword evidence="2" id="KW-1185">Reference proteome</keyword>
<dbReference type="AlphaFoldDB" id="A0A1B2J6J7"/>
<dbReference type="EMBL" id="CP014584">
    <property type="protein sequence ID" value="ANZ73606.1"/>
    <property type="molecule type" value="Genomic_DNA"/>
</dbReference>
<dbReference type="PANTHER" id="PTHR31630:SF6">
    <property type="entry name" value="PHYTANOYL-COA DIOXYGENASE-RELATED"/>
    <property type="match status" value="1"/>
</dbReference>
<dbReference type="Gene3D" id="2.60.120.620">
    <property type="entry name" value="q2cbj1_9rhob like domain"/>
    <property type="match status" value="1"/>
</dbReference>
<sequence>MTSAVQTVKIDINAHDASTQSIVRPRELSGSKMNSVEMPSKIEPQVFEAASDAFMDGTPYGDWRDSFIEQGYAILKGAIPKDRAQYYESQIHNWIRSFSYTKNLDLNDRSTWREKNLPAHLPINVYGLYCCSHEKFMWDVRQEPGIIDAFSKIWGTDELLVSFDGFSFILPERPDLPPPKSWAHVDQSPFKRGLQCVQGIANLGDASDPKDASLVVYSNSHKYFDEFFDTQTEKNAWTSVDYYSLTESERNWFLSKPDVEEIKLSVNPGDLLVWDSRTIHYGGGADPGSEHIRAAVYVSYSPAKFATTQFLEMKKRVFESWSGTTHWAHDNIVLRGKDIPLLPNYEPDPENRSEPLEKPELSDKLLKLAGVRRYR</sequence>
<dbReference type="PANTHER" id="PTHR31630">
    <property type="entry name" value="PHYTANOYL-COA DIOXYGENASE-RELATED-RELATED"/>
    <property type="match status" value="1"/>
</dbReference>
<gene>
    <name evidence="1" type="ORF">ATY40_BA7501859</name>
</gene>
<dbReference type="SUPFAM" id="SSF51197">
    <property type="entry name" value="Clavaminate synthase-like"/>
    <property type="match status" value="1"/>
</dbReference>
<name>A0A1B2J6J7_PICPA</name>
<evidence type="ECO:0000313" key="1">
    <source>
        <dbReference type="EMBL" id="ANZ73606.1"/>
    </source>
</evidence>
<evidence type="ECO:0000313" key="2">
    <source>
        <dbReference type="Proteomes" id="UP000094565"/>
    </source>
</evidence>
<dbReference type="Proteomes" id="UP000094565">
    <property type="component" value="Chromosome 1"/>
</dbReference>
<reference evidence="1 2" key="1">
    <citation type="submission" date="2016-02" db="EMBL/GenBank/DDBJ databases">
        <title>Comparative genomic and transcriptomic foundation for Pichia pastoris.</title>
        <authorList>
            <person name="Love K.R."/>
            <person name="Shah K.A."/>
            <person name="Whittaker C.A."/>
            <person name="Wu J."/>
            <person name="Bartlett M.C."/>
            <person name="Ma D."/>
            <person name="Leeson R.L."/>
            <person name="Priest M."/>
            <person name="Young S.K."/>
            <person name="Love J.C."/>
        </authorList>
    </citation>
    <scope>NUCLEOTIDE SEQUENCE [LARGE SCALE GENOMIC DNA]</scope>
    <source>
        <strain evidence="1 2">ATCC 28485</strain>
    </source>
</reference>
<organism evidence="1 2">
    <name type="scientific">Komagataella pastoris</name>
    <name type="common">Yeast</name>
    <name type="synonym">Pichia pastoris</name>
    <dbReference type="NCBI Taxonomy" id="4922"/>
    <lineage>
        <taxon>Eukaryota</taxon>
        <taxon>Fungi</taxon>
        <taxon>Dikarya</taxon>
        <taxon>Ascomycota</taxon>
        <taxon>Saccharomycotina</taxon>
        <taxon>Pichiomycetes</taxon>
        <taxon>Pichiales</taxon>
        <taxon>Pichiaceae</taxon>
        <taxon>Komagataella</taxon>
    </lineage>
</organism>
<protein>
    <submittedName>
        <fullName evidence="1">BA75_01859T0</fullName>
    </submittedName>
</protein>
<proteinExistence type="predicted"/>